<organism evidence="6 7">
    <name type="scientific">Dryococelus australis</name>
    <dbReference type="NCBI Taxonomy" id="614101"/>
    <lineage>
        <taxon>Eukaryota</taxon>
        <taxon>Metazoa</taxon>
        <taxon>Ecdysozoa</taxon>
        <taxon>Arthropoda</taxon>
        <taxon>Hexapoda</taxon>
        <taxon>Insecta</taxon>
        <taxon>Pterygota</taxon>
        <taxon>Neoptera</taxon>
        <taxon>Polyneoptera</taxon>
        <taxon>Phasmatodea</taxon>
        <taxon>Verophasmatodea</taxon>
        <taxon>Anareolatae</taxon>
        <taxon>Phasmatidae</taxon>
        <taxon>Eurycanthinae</taxon>
        <taxon>Dryococelus</taxon>
    </lineage>
</organism>
<sequence length="1289" mass="142427">MYSNEAFPTTAPFDLDKLSLSRVVKLALSCTSEVGTGANESQSCAPYAFMRGNPCKRDGIHRGREGLGSHGHRDEHTTCIQTDLKQGFQKCSFYREKPIERGRISFSLICLTLDYGLRREGLDTLYPSRHVKMTHLMSPYSSAVCRALRTHLALPSSRNDALVAVALPLTLLRIPCMPRVARLAGVVDLLSPARVSDTFSDNARMFWRYWLAPQPSAMHHAIFDGRRLASMRERSEVWTTTGDCGTTASENIATGVIWTELSLQIPLRQREHLHSSVCPPACMLVAKSVVEWDAFQGKPYTPGLVIIIGTCIAAKQGYCAMAAIVAMDTRRKKKGPGRLMSGDMKCVGSLLERIQGRTAVARPWRRGTELRHPPADASHLSGSRKKMASFQVEKMGVISKRKKVVGRSHYSTASSVCAGKLTRDRLGIGGGNGPYKQLSDGRNVAAKVRVYETRVFAIYNDILLWEVVLYLLQLSLQTRSPSTKVNRIQFPMGSLPDFCAILLDDATDLQPSKSVHSTPDAADPSMAEATIPACSIHVLYVTSLRPGWPRKDVDRTKAAMVNLCCEWAGKLRHCWMKSRMSDCEALFYSGGHCGSSTEASRQVYDPSHNTVAQLGRNVPDGGSVLFIPVSNVSVRNANYSYTSNSTRTLIKLHASPSCIRLHYQGCVGRQYLPLRSGSYTLPGLRGATVPSSSQWQLYITRAAWGDSTFLFAVAVIHYQGCVGRQYLPLRSGSYTLPGLRGATVPSSSQWQLYITRAAWGDSKMAAVPRTNFCDCLTPLRIISKVFGVDTHEIVAKEANDGRIILEIRRQAVVINWVCSSTSREARKTTGIIHDLLLQPGLSKEASEQLKEFSLQTSRRKIVFSAGGFVTLGLPLLSSIGRRNREWTIPPVVQHSLVERSGHRLASVVNPAGVVAAWQPASSCSSFYVEPEGSSTGDTLQMNRYRYLSGWHAVSCVLRLGTCCSCAGDENVMDDIQAAMHPTAHYLSHLRDNLEKRKRCKYCMTASLSTGEGVIGACVEVDFPAGKSIPACSWLWKHGVELADMDLAALCVLAIRRSCKFCRRTVCSPTTQGMYTFIEYVITFWEWHVLHSGNGTTKKTMCAQTYPGMKCSRNIHVWAHAKSPPHARHGTLSALQCQHVGVVIVNNHLKYCRRCCETYLLPFATPCYVCDIINEYGGKCDDWGSSISNRLSNFAQAPLESQWEQKISAKVGVNEKCGGRNSSRPRCQLAAFPQRSAGHERRPGGHVNSLVYEATIAIEKDLVARVIAPFYSVRTTSNIYARVQANLVHR</sequence>
<comment type="caution">
    <text evidence="6">The sequence shown here is derived from an EMBL/GenBank/DDBJ whole genome shotgun (WGS) entry which is preliminary data.</text>
</comment>
<evidence type="ECO:0000256" key="2">
    <source>
        <dbReference type="ARBA" id="ARBA00022475"/>
    </source>
</evidence>
<keyword evidence="5" id="KW-0472">Membrane</keyword>
<evidence type="ECO:0000256" key="5">
    <source>
        <dbReference type="ARBA" id="ARBA00023136"/>
    </source>
</evidence>
<proteinExistence type="predicted"/>
<keyword evidence="2" id="KW-1003">Cell membrane</keyword>
<name>A0ABQ9GK94_9NEOP</name>
<accession>A0ABQ9GK94</accession>
<gene>
    <name evidence="6" type="ORF">PR048_026031</name>
</gene>
<keyword evidence="4" id="KW-1133">Transmembrane helix</keyword>
<evidence type="ECO:0000256" key="4">
    <source>
        <dbReference type="ARBA" id="ARBA00022989"/>
    </source>
</evidence>
<dbReference type="Proteomes" id="UP001159363">
    <property type="component" value="Chromosome 10"/>
</dbReference>
<dbReference type="Pfam" id="PF08395">
    <property type="entry name" value="7tm_7"/>
    <property type="match status" value="1"/>
</dbReference>
<evidence type="ECO:0000256" key="3">
    <source>
        <dbReference type="ARBA" id="ARBA00022692"/>
    </source>
</evidence>
<dbReference type="EMBL" id="JARBHB010000011">
    <property type="protein sequence ID" value="KAJ8872427.1"/>
    <property type="molecule type" value="Genomic_DNA"/>
</dbReference>
<dbReference type="InterPro" id="IPR013604">
    <property type="entry name" value="7TM_chemorcpt"/>
</dbReference>
<reference evidence="6 7" key="1">
    <citation type="submission" date="2023-02" db="EMBL/GenBank/DDBJ databases">
        <title>LHISI_Scaffold_Assembly.</title>
        <authorList>
            <person name="Stuart O.P."/>
            <person name="Cleave R."/>
            <person name="Magrath M.J.L."/>
            <person name="Mikheyev A.S."/>
        </authorList>
    </citation>
    <scope>NUCLEOTIDE SEQUENCE [LARGE SCALE GENOMIC DNA]</scope>
    <source>
        <strain evidence="6">Daus_M_001</strain>
        <tissue evidence="6">Leg muscle</tissue>
    </source>
</reference>
<evidence type="ECO:0000313" key="6">
    <source>
        <dbReference type="EMBL" id="KAJ8872427.1"/>
    </source>
</evidence>
<keyword evidence="7" id="KW-1185">Reference proteome</keyword>
<protein>
    <submittedName>
        <fullName evidence="6">Uncharacterized protein</fullName>
    </submittedName>
</protein>
<comment type="subcellular location">
    <subcellularLocation>
        <location evidence="1">Cell membrane</location>
        <topology evidence="1">Multi-pass membrane protein</topology>
    </subcellularLocation>
</comment>
<evidence type="ECO:0000313" key="7">
    <source>
        <dbReference type="Proteomes" id="UP001159363"/>
    </source>
</evidence>
<evidence type="ECO:0000256" key="1">
    <source>
        <dbReference type="ARBA" id="ARBA00004651"/>
    </source>
</evidence>
<keyword evidence="3" id="KW-0812">Transmembrane</keyword>